<dbReference type="AlphaFoldDB" id="A0ABD3DZ51"/>
<dbReference type="EMBL" id="JAVIJP010000009">
    <property type="protein sequence ID" value="KAL3647433.1"/>
    <property type="molecule type" value="Genomic_DNA"/>
</dbReference>
<accession>A0ABD3DZ51</accession>
<keyword evidence="1" id="KW-0812">Transmembrane</keyword>
<dbReference type="PANTHER" id="PTHR36595">
    <property type="entry name" value="TRANSMEMBRANE PROTEIN"/>
    <property type="match status" value="1"/>
</dbReference>
<feature type="transmembrane region" description="Helical" evidence="1">
    <location>
        <begin position="12"/>
        <end position="32"/>
    </location>
</feature>
<evidence type="ECO:0000313" key="2">
    <source>
        <dbReference type="EMBL" id="KAL3647433.1"/>
    </source>
</evidence>
<protein>
    <recommendedName>
        <fullName evidence="4">Transmembrane protein</fullName>
    </recommendedName>
</protein>
<evidence type="ECO:0000256" key="1">
    <source>
        <dbReference type="SAM" id="Phobius"/>
    </source>
</evidence>
<name>A0ABD3DZ51_9LAMI</name>
<keyword evidence="1" id="KW-0472">Membrane</keyword>
<comment type="caution">
    <text evidence="2">The sequence shown here is derived from an EMBL/GenBank/DDBJ whole genome shotgun (WGS) entry which is preliminary data.</text>
</comment>
<keyword evidence="3" id="KW-1185">Reference proteome</keyword>
<sequence>MLDYTIELISLAASNSLAVFCFCNLIIAILLIGSSSNSEEIKPINNNTFSSLANDENFKKSTFSDQFEKANCNKNVVIETVEEKVSCVSIDMVDFEEEEEEEEVNDDELKKRADEFIEKINRGWRAEKMQNHYSLGQ</sequence>
<organism evidence="2 3">
    <name type="scientific">Castilleja foliolosa</name>
    <dbReference type="NCBI Taxonomy" id="1961234"/>
    <lineage>
        <taxon>Eukaryota</taxon>
        <taxon>Viridiplantae</taxon>
        <taxon>Streptophyta</taxon>
        <taxon>Embryophyta</taxon>
        <taxon>Tracheophyta</taxon>
        <taxon>Spermatophyta</taxon>
        <taxon>Magnoliopsida</taxon>
        <taxon>eudicotyledons</taxon>
        <taxon>Gunneridae</taxon>
        <taxon>Pentapetalae</taxon>
        <taxon>asterids</taxon>
        <taxon>lamiids</taxon>
        <taxon>Lamiales</taxon>
        <taxon>Orobanchaceae</taxon>
        <taxon>Pedicularideae</taxon>
        <taxon>Castillejinae</taxon>
        <taxon>Castilleja</taxon>
    </lineage>
</organism>
<dbReference type="PANTHER" id="PTHR36595:SF1">
    <property type="entry name" value="TRANSMEMBRANE PROTEIN"/>
    <property type="match status" value="1"/>
</dbReference>
<keyword evidence="1" id="KW-1133">Transmembrane helix</keyword>
<evidence type="ECO:0008006" key="4">
    <source>
        <dbReference type="Google" id="ProtNLM"/>
    </source>
</evidence>
<evidence type="ECO:0000313" key="3">
    <source>
        <dbReference type="Proteomes" id="UP001632038"/>
    </source>
</evidence>
<dbReference type="Proteomes" id="UP001632038">
    <property type="component" value="Unassembled WGS sequence"/>
</dbReference>
<gene>
    <name evidence="2" type="ORF">CASFOL_008401</name>
</gene>
<reference evidence="3" key="1">
    <citation type="journal article" date="2024" name="IScience">
        <title>Strigolactones Initiate the Formation of Haustorium-like Structures in Castilleja.</title>
        <authorList>
            <person name="Buerger M."/>
            <person name="Peterson D."/>
            <person name="Chory J."/>
        </authorList>
    </citation>
    <scope>NUCLEOTIDE SEQUENCE [LARGE SCALE GENOMIC DNA]</scope>
</reference>
<proteinExistence type="predicted"/>